<dbReference type="AlphaFoldDB" id="A0ABD1ERB6"/>
<dbReference type="InterPro" id="IPR011990">
    <property type="entry name" value="TPR-like_helical_dom_sf"/>
</dbReference>
<keyword evidence="1" id="KW-0677">Repeat</keyword>
<accession>A0ABD1ERB6</accession>
<evidence type="ECO:0000256" key="2">
    <source>
        <dbReference type="ARBA" id="ARBA00022803"/>
    </source>
</evidence>
<comment type="similarity">
    <text evidence="3">Belongs to the TTC4 family.</text>
</comment>
<reference evidence="5 6" key="1">
    <citation type="submission" date="2024-05" db="EMBL/GenBank/DDBJ databases">
        <title>Genetic variation in Jamaican populations of the coffee berry borer (Hypothenemus hampei).</title>
        <authorList>
            <person name="Errbii M."/>
            <person name="Myrie A."/>
        </authorList>
    </citation>
    <scope>NUCLEOTIDE SEQUENCE [LARGE SCALE GENOMIC DNA]</scope>
    <source>
        <strain evidence="5">JA-Hopewell-2020-01-JO</strain>
        <tissue evidence="5">Whole body</tissue>
    </source>
</reference>
<comment type="caution">
    <text evidence="5">The sequence shown here is derived from an EMBL/GenBank/DDBJ whole genome shotgun (WGS) entry which is preliminary data.</text>
</comment>
<name>A0ABD1ERB6_HYPHA</name>
<proteinExistence type="inferred from homology"/>
<dbReference type="PANTHER" id="PTHR46035">
    <property type="entry name" value="TETRATRICOPEPTIDE REPEAT PROTEIN 4"/>
    <property type="match status" value="1"/>
</dbReference>
<organism evidence="5 6">
    <name type="scientific">Hypothenemus hampei</name>
    <name type="common">Coffee berry borer</name>
    <dbReference type="NCBI Taxonomy" id="57062"/>
    <lineage>
        <taxon>Eukaryota</taxon>
        <taxon>Metazoa</taxon>
        <taxon>Ecdysozoa</taxon>
        <taxon>Arthropoda</taxon>
        <taxon>Hexapoda</taxon>
        <taxon>Insecta</taxon>
        <taxon>Pterygota</taxon>
        <taxon>Neoptera</taxon>
        <taxon>Endopterygota</taxon>
        <taxon>Coleoptera</taxon>
        <taxon>Polyphaga</taxon>
        <taxon>Cucujiformia</taxon>
        <taxon>Curculionidae</taxon>
        <taxon>Scolytinae</taxon>
        <taxon>Hypothenemus</taxon>
    </lineage>
</organism>
<dbReference type="Pfam" id="PF07719">
    <property type="entry name" value="TPR_2"/>
    <property type="match status" value="1"/>
</dbReference>
<gene>
    <name evidence="5" type="ORF">ABEB36_006661</name>
</gene>
<evidence type="ECO:0000313" key="6">
    <source>
        <dbReference type="Proteomes" id="UP001566132"/>
    </source>
</evidence>
<keyword evidence="2" id="KW-0802">TPR repeat</keyword>
<dbReference type="EMBL" id="JBDJPC010000005">
    <property type="protein sequence ID" value="KAL1501319.1"/>
    <property type="molecule type" value="Genomic_DNA"/>
</dbReference>
<evidence type="ECO:0000256" key="1">
    <source>
        <dbReference type="ARBA" id="ARBA00022737"/>
    </source>
</evidence>
<dbReference type="Pfam" id="PF18972">
    <property type="entry name" value="Wheel"/>
    <property type="match status" value="1"/>
</dbReference>
<evidence type="ECO:0000259" key="4">
    <source>
        <dbReference type="Pfam" id="PF18972"/>
    </source>
</evidence>
<evidence type="ECO:0000256" key="3">
    <source>
        <dbReference type="ARBA" id="ARBA00023602"/>
    </source>
</evidence>
<dbReference type="InterPro" id="IPR019734">
    <property type="entry name" value="TPR_rpt"/>
</dbReference>
<dbReference type="SMART" id="SM00028">
    <property type="entry name" value="TPR"/>
    <property type="match status" value="3"/>
</dbReference>
<dbReference type="PANTHER" id="PTHR46035:SF1">
    <property type="entry name" value="TETRATRICOPEPTIDE REPEAT PROTEIN 4"/>
    <property type="match status" value="1"/>
</dbReference>
<feature type="domain" description="Cns1/TTC4 wheel" evidence="4">
    <location>
        <begin position="277"/>
        <end position="379"/>
    </location>
</feature>
<dbReference type="SUPFAM" id="SSF48452">
    <property type="entry name" value="TPR-like"/>
    <property type="match status" value="1"/>
</dbReference>
<dbReference type="Gene3D" id="1.25.40.10">
    <property type="entry name" value="Tetratricopeptide repeat domain"/>
    <property type="match status" value="1"/>
</dbReference>
<dbReference type="InterPro" id="IPR013105">
    <property type="entry name" value="TPR_2"/>
</dbReference>
<evidence type="ECO:0000313" key="5">
    <source>
        <dbReference type="EMBL" id="KAL1501319.1"/>
    </source>
</evidence>
<dbReference type="Proteomes" id="UP001566132">
    <property type="component" value="Unassembled WGS sequence"/>
</dbReference>
<dbReference type="CDD" id="cd21380">
    <property type="entry name" value="CTWD_Cns1"/>
    <property type="match status" value="1"/>
</dbReference>
<keyword evidence="6" id="KW-1185">Reference proteome</keyword>
<sequence length="388" mass="45764">MDKSNKNSNHSITDEERLKLAQKLDAELDEFINNLPRKKYDDGWPEDRWEEEMERHPFFMKEAPKPGDTLHPLYEGLQKLKYDPDENEPSELAISYKDDGNFNFKHKNYRLAIVSYTEGIKQKCGDPDIESNLLNNRSAAHWFLKNYRSCLRDCELALKIKPNYEKVLNRAANCCYYLKQYAQAIEYCDKILEINETAKDVSVLRQKCLNEMKLKDRNERKKEIAEKKKQHSESILIKEIISRGYRIAEKVGNENLDLSKLEPCFPELVQNRVHLDEEQNCLVWPVAFVYPEYRIMDYIQEFRDSDCMLDHLNVVFKTNPDWDVKRKYTPDNLNIYFESDKQKLIRINVNDSLEAILKKPEYVIKGGTPSFIVLVKDSDVEKTLIKSI</sequence>
<protein>
    <recommendedName>
        <fullName evidence="4">Cns1/TTC4 wheel domain-containing protein</fullName>
    </recommendedName>
</protein>
<dbReference type="InterPro" id="IPR044059">
    <property type="entry name" value="Csn1/TTC4_wheel"/>
</dbReference>